<organism evidence="11 12">
    <name type="scientific">Neofusicoccum ribis</name>
    <dbReference type="NCBI Taxonomy" id="45134"/>
    <lineage>
        <taxon>Eukaryota</taxon>
        <taxon>Fungi</taxon>
        <taxon>Dikarya</taxon>
        <taxon>Ascomycota</taxon>
        <taxon>Pezizomycotina</taxon>
        <taxon>Dothideomycetes</taxon>
        <taxon>Dothideomycetes incertae sedis</taxon>
        <taxon>Botryosphaeriales</taxon>
        <taxon>Botryosphaeriaceae</taxon>
        <taxon>Neofusicoccum</taxon>
    </lineage>
</organism>
<comment type="similarity">
    <text evidence="8">Belongs to the DHHC palmitoyltransferase family.</text>
</comment>
<evidence type="ECO:0000259" key="10">
    <source>
        <dbReference type="Pfam" id="PF01529"/>
    </source>
</evidence>
<keyword evidence="12" id="KW-1185">Reference proteome</keyword>
<keyword evidence="6" id="KW-0449">Lipoprotein</keyword>
<dbReference type="EMBL" id="JAJVDC020000047">
    <property type="protein sequence ID" value="KAL1630414.1"/>
    <property type="molecule type" value="Genomic_DNA"/>
</dbReference>
<evidence type="ECO:0000256" key="8">
    <source>
        <dbReference type="RuleBase" id="RU079119"/>
    </source>
</evidence>
<dbReference type="EC" id="2.3.1.225" evidence="8"/>
<evidence type="ECO:0000313" key="11">
    <source>
        <dbReference type="EMBL" id="KAL1630414.1"/>
    </source>
</evidence>
<reference evidence="11 12" key="1">
    <citation type="submission" date="2024-02" db="EMBL/GenBank/DDBJ databases">
        <title>De novo assembly and annotation of 12 fungi associated with fruit tree decline syndrome in Ontario, Canada.</title>
        <authorList>
            <person name="Sulman M."/>
            <person name="Ellouze W."/>
            <person name="Ilyukhin E."/>
        </authorList>
    </citation>
    <scope>NUCLEOTIDE SEQUENCE [LARGE SCALE GENOMIC DNA]</scope>
    <source>
        <strain evidence="11 12">M1-105</strain>
    </source>
</reference>
<dbReference type="Pfam" id="PF01529">
    <property type="entry name" value="DHHC"/>
    <property type="match status" value="1"/>
</dbReference>
<keyword evidence="4 8" id="KW-0472">Membrane</keyword>
<keyword evidence="3 8" id="KW-1133">Transmembrane helix</keyword>
<evidence type="ECO:0000256" key="6">
    <source>
        <dbReference type="ARBA" id="ARBA00023288"/>
    </source>
</evidence>
<evidence type="ECO:0000256" key="9">
    <source>
        <dbReference type="SAM" id="MobiDB-lite"/>
    </source>
</evidence>
<keyword evidence="2 8" id="KW-0812">Transmembrane</keyword>
<comment type="caution">
    <text evidence="11">The sequence shown here is derived from an EMBL/GenBank/DDBJ whole genome shotgun (WGS) entry which is preliminary data.</text>
</comment>
<feature type="domain" description="Palmitoyltransferase DHHC" evidence="10">
    <location>
        <begin position="174"/>
        <end position="258"/>
    </location>
</feature>
<comment type="domain">
    <text evidence="8">The DHHC domain is required for palmitoyltransferase activity.</text>
</comment>
<feature type="compositionally biased region" description="Basic residues" evidence="9">
    <location>
        <begin position="119"/>
        <end position="134"/>
    </location>
</feature>
<keyword evidence="8" id="KW-0012">Acyltransferase</keyword>
<feature type="region of interest" description="Disordered" evidence="9">
    <location>
        <begin position="101"/>
        <end position="138"/>
    </location>
</feature>
<keyword evidence="5" id="KW-0564">Palmitate</keyword>
<evidence type="ECO:0000256" key="4">
    <source>
        <dbReference type="ARBA" id="ARBA00023136"/>
    </source>
</evidence>
<dbReference type="Proteomes" id="UP001521116">
    <property type="component" value="Unassembled WGS sequence"/>
</dbReference>
<dbReference type="InterPro" id="IPR001594">
    <property type="entry name" value="Palmitoyltrfase_DHHC"/>
</dbReference>
<protein>
    <recommendedName>
        <fullName evidence="8">Palmitoyltransferase</fullName>
        <ecNumber evidence="8">2.3.1.225</ecNumber>
    </recommendedName>
</protein>
<evidence type="ECO:0000313" key="12">
    <source>
        <dbReference type="Proteomes" id="UP001521116"/>
    </source>
</evidence>
<feature type="transmembrane region" description="Helical" evidence="8">
    <location>
        <begin position="185"/>
        <end position="209"/>
    </location>
</feature>
<gene>
    <name evidence="11" type="primary">PFA5</name>
    <name evidence="11" type="ORF">SLS56_004942</name>
</gene>
<feature type="transmembrane region" description="Helical" evidence="8">
    <location>
        <begin position="26"/>
        <end position="52"/>
    </location>
</feature>
<sequence>MAPAAAPPPSPTPPSRGPSQQTISRWSAVTVPLMIVAIVSWATYVVIAKLAFDRLVSRGQRGAGVAVIVVYCLLLFVTTVAYMRILMTIKVDPGTVPLGRASADAARRRRKSDAAARREKGRHHHRHGERKKSGAQHQLGHAGVFEDEEGRTWAERQHDEKMKRLEKFVPREVVGGIVSETTMKFFIQFTFFGSFLALFILITDAILLARDRQQGHHINSHMAVLLGFGALFTLFAVGIFGNTFFLTMRNLTTVEALNRGNAVYNLSILITPAWCLRNNDEQYPFRTTTYPGAPGALYAILMTKPGDNPWDLGGFKNLKSVMGESIIDWFLPFKFSPCTNHDRQDAEFEMGPVVEWVKKDATGY</sequence>
<comment type="catalytic activity">
    <reaction evidence="7 8">
        <text>L-cysteinyl-[protein] + hexadecanoyl-CoA = S-hexadecanoyl-L-cysteinyl-[protein] + CoA</text>
        <dbReference type="Rhea" id="RHEA:36683"/>
        <dbReference type="Rhea" id="RHEA-COMP:10131"/>
        <dbReference type="Rhea" id="RHEA-COMP:11032"/>
        <dbReference type="ChEBI" id="CHEBI:29950"/>
        <dbReference type="ChEBI" id="CHEBI:57287"/>
        <dbReference type="ChEBI" id="CHEBI:57379"/>
        <dbReference type="ChEBI" id="CHEBI:74151"/>
        <dbReference type="EC" id="2.3.1.225"/>
    </reaction>
</comment>
<evidence type="ECO:0000256" key="5">
    <source>
        <dbReference type="ARBA" id="ARBA00023139"/>
    </source>
</evidence>
<proteinExistence type="inferred from homology"/>
<feature type="transmembrane region" description="Helical" evidence="8">
    <location>
        <begin position="221"/>
        <end position="245"/>
    </location>
</feature>
<feature type="compositionally biased region" description="Pro residues" evidence="9">
    <location>
        <begin position="1"/>
        <end position="16"/>
    </location>
</feature>
<evidence type="ECO:0000256" key="3">
    <source>
        <dbReference type="ARBA" id="ARBA00022989"/>
    </source>
</evidence>
<feature type="transmembrane region" description="Helical" evidence="8">
    <location>
        <begin position="64"/>
        <end position="85"/>
    </location>
</feature>
<name>A0ABR3SW10_9PEZI</name>
<evidence type="ECO:0000256" key="2">
    <source>
        <dbReference type="ARBA" id="ARBA00022692"/>
    </source>
</evidence>
<keyword evidence="8" id="KW-0808">Transferase</keyword>
<evidence type="ECO:0000256" key="7">
    <source>
        <dbReference type="ARBA" id="ARBA00048048"/>
    </source>
</evidence>
<accession>A0ABR3SW10</accession>
<feature type="region of interest" description="Disordered" evidence="9">
    <location>
        <begin position="1"/>
        <end position="21"/>
    </location>
</feature>
<evidence type="ECO:0000256" key="1">
    <source>
        <dbReference type="ARBA" id="ARBA00004141"/>
    </source>
</evidence>
<comment type="subcellular location">
    <subcellularLocation>
        <location evidence="1">Membrane</location>
        <topology evidence="1">Multi-pass membrane protein</topology>
    </subcellularLocation>
</comment>